<evidence type="ECO:0000313" key="1">
    <source>
        <dbReference type="EMBL" id="MEQ0559975.1"/>
    </source>
</evidence>
<dbReference type="EMBL" id="JBDZYD010000004">
    <property type="protein sequence ID" value="MEQ0559975.1"/>
    <property type="molecule type" value="Genomic_DNA"/>
</dbReference>
<evidence type="ECO:0008006" key="3">
    <source>
        <dbReference type="Google" id="ProtNLM"/>
    </source>
</evidence>
<keyword evidence="2" id="KW-1185">Reference proteome</keyword>
<accession>A0ABV0LCD8</accession>
<proteinExistence type="predicted"/>
<dbReference type="RefSeq" id="WP_348950448.1">
    <property type="nucleotide sequence ID" value="NZ_JBDZYD010000004.1"/>
</dbReference>
<comment type="caution">
    <text evidence="1">The sequence shown here is derived from an EMBL/GenBank/DDBJ whole genome shotgun (WGS) entry which is preliminary data.</text>
</comment>
<name>A0ABV0LCD8_9PSEU</name>
<sequence>MPDTAVLPVPPATGLALRRDRCVIEVSVLRLPMLRARLTATGGHWTPGSEFTVTVTLPFSRGTATFTAAEVTEEVVIDGRIAGREVRLSGDIRCRDDDSLVIWAAGISPPPRRRPRQLGRLARALAGRRLRVEIAMEFTR</sequence>
<gene>
    <name evidence="1" type="ORF">ABJI51_12890</name>
</gene>
<dbReference type="Proteomes" id="UP001440984">
    <property type="component" value="Unassembled WGS sequence"/>
</dbReference>
<organism evidence="1 2">
    <name type="scientific">Amycolatopsis melonis</name>
    <dbReference type="NCBI Taxonomy" id="3156488"/>
    <lineage>
        <taxon>Bacteria</taxon>
        <taxon>Bacillati</taxon>
        <taxon>Actinomycetota</taxon>
        <taxon>Actinomycetes</taxon>
        <taxon>Pseudonocardiales</taxon>
        <taxon>Pseudonocardiaceae</taxon>
        <taxon>Amycolatopsis</taxon>
    </lineage>
</organism>
<reference evidence="1 2" key="1">
    <citation type="submission" date="2024-05" db="EMBL/GenBank/DDBJ databases">
        <authorList>
            <person name="Zhao H."/>
            <person name="Xu Y."/>
            <person name="Lin S."/>
            <person name="Spain J.C."/>
            <person name="Zhou N.-Y."/>
        </authorList>
    </citation>
    <scope>NUCLEOTIDE SEQUENCE [LARGE SCALE GENOMIC DNA]</scope>
    <source>
        <strain evidence="1 2">NEAU-NG30</strain>
    </source>
</reference>
<evidence type="ECO:0000313" key="2">
    <source>
        <dbReference type="Proteomes" id="UP001440984"/>
    </source>
</evidence>
<protein>
    <recommendedName>
        <fullName evidence="3">Lipid/polyisoprenoid-binding YceI-like domain-containing protein</fullName>
    </recommendedName>
</protein>